<gene>
    <name evidence="2" type="ORF">tloyanaT_21730</name>
</gene>
<dbReference type="Proteomes" id="UP001157134">
    <property type="component" value="Unassembled WGS sequence"/>
</dbReference>
<evidence type="ECO:0008006" key="4">
    <source>
        <dbReference type="Google" id="ProtNLM"/>
    </source>
</evidence>
<dbReference type="RefSeq" id="WP_284298473.1">
    <property type="nucleotide sequence ID" value="NZ_BSSV01000004.1"/>
</dbReference>
<organism evidence="2 3">
    <name type="scientific">Thalassotalea loyana</name>
    <dbReference type="NCBI Taxonomy" id="280483"/>
    <lineage>
        <taxon>Bacteria</taxon>
        <taxon>Pseudomonadati</taxon>
        <taxon>Pseudomonadota</taxon>
        <taxon>Gammaproteobacteria</taxon>
        <taxon>Alteromonadales</taxon>
        <taxon>Colwelliaceae</taxon>
        <taxon>Thalassotalea</taxon>
    </lineage>
</organism>
<evidence type="ECO:0000256" key="1">
    <source>
        <dbReference type="SAM" id="SignalP"/>
    </source>
</evidence>
<proteinExistence type="predicted"/>
<reference evidence="2 3" key="1">
    <citation type="submission" date="2023-03" db="EMBL/GenBank/DDBJ databases">
        <title>Thalassotalea loyana LMG 22536T draft genome sequence.</title>
        <authorList>
            <person name="Sawabe T."/>
        </authorList>
    </citation>
    <scope>NUCLEOTIDE SEQUENCE [LARGE SCALE GENOMIC DNA]</scope>
    <source>
        <strain evidence="2 3">LMG 22536</strain>
    </source>
</reference>
<evidence type="ECO:0000313" key="3">
    <source>
        <dbReference type="Proteomes" id="UP001157134"/>
    </source>
</evidence>
<keyword evidence="3" id="KW-1185">Reference proteome</keyword>
<keyword evidence="1" id="KW-0732">Signal</keyword>
<protein>
    <recommendedName>
        <fullName evidence="4">Secreted protein</fullName>
    </recommendedName>
</protein>
<feature type="signal peptide" evidence="1">
    <location>
        <begin position="1"/>
        <end position="18"/>
    </location>
</feature>
<accession>A0ABQ6HGB3</accession>
<comment type="caution">
    <text evidence="2">The sequence shown here is derived from an EMBL/GenBank/DDBJ whole genome shotgun (WGS) entry which is preliminary data.</text>
</comment>
<evidence type="ECO:0000313" key="2">
    <source>
        <dbReference type="EMBL" id="GLX85921.1"/>
    </source>
</evidence>
<feature type="chain" id="PRO_5047283061" description="Secreted protein" evidence="1">
    <location>
        <begin position="19"/>
        <end position="110"/>
    </location>
</feature>
<dbReference type="EMBL" id="BSSV01000004">
    <property type="protein sequence ID" value="GLX85921.1"/>
    <property type="molecule type" value="Genomic_DNA"/>
</dbReference>
<sequence length="110" mass="12575">MSRIFIFFFSLLSFQSFSAIVCEVDVKRVLIYKDGHVNVLHSGRNDFMFICNLQEARQDVSVSTCAMWTSMLQNIQYENRKAIFYYQGSGSCSDLPTYGNAPVPFYIGTV</sequence>
<name>A0ABQ6HGB3_9GAMM</name>